<dbReference type="AlphaFoldDB" id="A0A239IC89"/>
<dbReference type="EMBL" id="FZNR01000028">
    <property type="protein sequence ID" value="SNS91129.1"/>
    <property type="molecule type" value="Genomic_DNA"/>
</dbReference>
<feature type="region of interest" description="Disordered" evidence="1">
    <location>
        <begin position="230"/>
        <end position="283"/>
    </location>
</feature>
<gene>
    <name evidence="2" type="ORF">SAMN06264365_12844</name>
</gene>
<sequence length="283" mass="30169">MGPRSPAAVGQGGTAERFEYRGSLGWMGLGLGVAHLAAPDRVRRTTVVDRLTAVQAARAKDIGSVRQYLSVSQNRPWQSMACRGRPYKPLNGSPKRSISSACRSSIQVVEVDRCLAGHEVAHERVAVQQIVDVAQAGRVEDLVGQVVAEEHVPPQLDVVEVLAAWAVRVGRAEVEDACSRRGRSPGHHVAGHDEAPHPAGARWGRPLLTTDAAVEGLLSKVDFYRSPTAVSAAPHPLGRPSPYPRAGIRWGGQSTGRRGQGRVDRGGVAGGGRPPRRDRISSA</sequence>
<protein>
    <submittedName>
        <fullName evidence="2">Uncharacterized protein</fullName>
    </submittedName>
</protein>
<evidence type="ECO:0000256" key="1">
    <source>
        <dbReference type="SAM" id="MobiDB-lite"/>
    </source>
</evidence>
<evidence type="ECO:0000313" key="2">
    <source>
        <dbReference type="EMBL" id="SNS91129.1"/>
    </source>
</evidence>
<name>A0A239IC89_9ACTN</name>
<proteinExistence type="predicted"/>
<keyword evidence="3" id="KW-1185">Reference proteome</keyword>
<evidence type="ECO:0000313" key="3">
    <source>
        <dbReference type="Proteomes" id="UP000198415"/>
    </source>
</evidence>
<reference evidence="2 3" key="1">
    <citation type="submission" date="2017-06" db="EMBL/GenBank/DDBJ databases">
        <authorList>
            <person name="Kim H.J."/>
            <person name="Triplett B.A."/>
        </authorList>
    </citation>
    <scope>NUCLEOTIDE SEQUENCE [LARGE SCALE GENOMIC DNA]</scope>
    <source>
        <strain evidence="2 3">DSM 43151</strain>
    </source>
</reference>
<dbReference type="Proteomes" id="UP000198415">
    <property type="component" value="Unassembled WGS sequence"/>
</dbReference>
<organism evidence="2 3">
    <name type="scientific">Actinoplanes regularis</name>
    <dbReference type="NCBI Taxonomy" id="52697"/>
    <lineage>
        <taxon>Bacteria</taxon>
        <taxon>Bacillati</taxon>
        <taxon>Actinomycetota</taxon>
        <taxon>Actinomycetes</taxon>
        <taxon>Micromonosporales</taxon>
        <taxon>Micromonosporaceae</taxon>
        <taxon>Actinoplanes</taxon>
    </lineage>
</organism>
<feature type="region of interest" description="Disordered" evidence="1">
    <location>
        <begin position="179"/>
        <end position="204"/>
    </location>
</feature>
<accession>A0A239IC89</accession>